<feature type="transmembrane region" description="Helical" evidence="3">
    <location>
        <begin position="20"/>
        <end position="40"/>
    </location>
</feature>
<feature type="compositionally biased region" description="Acidic residues" evidence="2">
    <location>
        <begin position="604"/>
        <end position="618"/>
    </location>
</feature>
<accession>A0A6F9DE27</accession>
<keyword evidence="1" id="KW-0175">Coiled coil</keyword>
<feature type="region of interest" description="Disordered" evidence="2">
    <location>
        <begin position="580"/>
        <end position="722"/>
    </location>
</feature>
<feature type="domain" description="BPTI/Kunitz inhibitor" evidence="4">
    <location>
        <begin position="311"/>
        <end position="361"/>
    </location>
</feature>
<dbReference type="PROSITE" id="PS00280">
    <property type="entry name" value="BPTI_KUNITZ_1"/>
    <property type="match status" value="1"/>
</dbReference>
<feature type="region of interest" description="Disordered" evidence="2">
    <location>
        <begin position="377"/>
        <end position="546"/>
    </location>
</feature>
<feature type="compositionally biased region" description="Basic and acidic residues" evidence="2">
    <location>
        <begin position="392"/>
        <end position="408"/>
    </location>
</feature>
<dbReference type="SUPFAM" id="SSF57362">
    <property type="entry name" value="BPTI-like"/>
    <property type="match status" value="1"/>
</dbReference>
<feature type="coiled-coil region" evidence="1">
    <location>
        <begin position="75"/>
        <end position="201"/>
    </location>
</feature>
<evidence type="ECO:0000256" key="3">
    <source>
        <dbReference type="SAM" id="Phobius"/>
    </source>
</evidence>
<sequence length="722" mass="83275">MLHINSSKNSMMFNRRHRGWIQTSVILILIVALGYGVYLYNVLQGKLQLMDIKSQRFQSQQHSLSTQLQVVYEDRSKLESTLQKEKMDHQNTKDELEQNMHSHQSDLEKMDKEHQIKYEELHEKHLLTQNKLEEVNRQLSEHQMRYKDTDQQYQEKIEELKQQIESKSAMEADNNILQAKLDELKRAHNQLQLIHEKLKEDHGINQKEVMKYIKLQSLLNGLGADTLKLDHPNLGKLHSSDRALVFAHFGGDPNNVQAMEDSRERLMQEKQSRSEALEKQRLEKLKRDNEIAARNKIQPTAEPKKSLNDNCFLPKKVGDCENEIERFYYDPRVGSCLKFSFTGCGGNDNNFPSVRECEEYCHIGVRHQQASNEALNAPGQDLSQHNDFNNDDNQKDVMDNDPHLENRNANDNPLRAQQYNKDQHESDDQNNDQPIQGEAIENEDKIVPEEHGDVEARNEDDESRESRFQAEGQIEDADKNNNPNEPKEEINYRDNPEERNSQLDQVESEEDQARAAEKLAQLELDAQQSQNDQEDLKPENGKNAIEKLQQLQKEQQQIIDVQSENIKELVQQNQDVQHKGQVHGEIFEEEAAKLGVDRNRGNEGDGEEADEGEGEDQAQVDVPPAGRPLKQDPQLVGDAPIPAGGQNHGEEDFNDEDQNYNGENDNGDEEQYEDENDENNEGANNGYADESQDRGERENDADSRHREALAHANKLKQREREM</sequence>
<dbReference type="PANTHER" id="PTHR22909">
    <property type="entry name" value="GOLGI INTEGRAL MEMBRANE PROTEIN 4"/>
    <property type="match status" value="1"/>
</dbReference>
<reference evidence="5" key="1">
    <citation type="submission" date="2020-04" db="EMBL/GenBank/DDBJ databases">
        <authorList>
            <person name="Neveu A P."/>
        </authorList>
    </citation>
    <scope>NUCLEOTIDE SEQUENCE</scope>
    <source>
        <tissue evidence="5">Whole embryo</tissue>
    </source>
</reference>
<keyword evidence="3" id="KW-0812">Transmembrane</keyword>
<dbReference type="InterPro" id="IPR020901">
    <property type="entry name" value="Prtase_inh_Kunz-CS"/>
</dbReference>
<dbReference type="InterPro" id="IPR042336">
    <property type="entry name" value="GOLIM4"/>
</dbReference>
<dbReference type="InterPro" id="IPR002223">
    <property type="entry name" value="Kunitz_BPTI"/>
</dbReference>
<feature type="compositionally biased region" description="Basic and acidic residues" evidence="2">
    <location>
        <begin position="485"/>
        <end position="501"/>
    </location>
</feature>
<dbReference type="PROSITE" id="PS50279">
    <property type="entry name" value="BPTI_KUNITZ_2"/>
    <property type="match status" value="1"/>
</dbReference>
<proteinExistence type="evidence at transcript level"/>
<evidence type="ECO:0000256" key="1">
    <source>
        <dbReference type="SAM" id="Coils"/>
    </source>
</evidence>
<keyword evidence="3" id="KW-1133">Transmembrane helix</keyword>
<dbReference type="GO" id="GO:0000139">
    <property type="term" value="C:Golgi membrane"/>
    <property type="evidence" value="ECO:0007669"/>
    <property type="project" value="InterPro"/>
</dbReference>
<feature type="compositionally biased region" description="Basic and acidic residues" evidence="2">
    <location>
        <begin position="442"/>
        <end position="457"/>
    </location>
</feature>
<dbReference type="SMART" id="SM00131">
    <property type="entry name" value="KU"/>
    <property type="match status" value="1"/>
</dbReference>
<dbReference type="CDD" id="cd00109">
    <property type="entry name" value="Kunitz-type"/>
    <property type="match status" value="1"/>
</dbReference>
<keyword evidence="3" id="KW-0472">Membrane</keyword>
<dbReference type="EMBL" id="LR785527">
    <property type="protein sequence ID" value="CAB3250249.1"/>
    <property type="molecule type" value="mRNA"/>
</dbReference>
<feature type="compositionally biased region" description="Basic and acidic residues" evidence="2">
    <location>
        <begin position="691"/>
        <end position="709"/>
    </location>
</feature>
<evidence type="ECO:0000313" key="5">
    <source>
        <dbReference type="EMBL" id="CAB3250249.1"/>
    </source>
</evidence>
<feature type="compositionally biased region" description="Polar residues" evidence="2">
    <location>
        <begin position="409"/>
        <end position="420"/>
    </location>
</feature>
<gene>
    <name evidence="5" type="primary">Golim4</name>
</gene>
<dbReference type="GO" id="GO:0004867">
    <property type="term" value="F:serine-type endopeptidase inhibitor activity"/>
    <property type="evidence" value="ECO:0007669"/>
    <property type="project" value="InterPro"/>
</dbReference>
<organism evidence="5">
    <name type="scientific">Phallusia mammillata</name>
    <dbReference type="NCBI Taxonomy" id="59560"/>
    <lineage>
        <taxon>Eukaryota</taxon>
        <taxon>Metazoa</taxon>
        <taxon>Chordata</taxon>
        <taxon>Tunicata</taxon>
        <taxon>Ascidiacea</taxon>
        <taxon>Phlebobranchia</taxon>
        <taxon>Ascidiidae</taxon>
        <taxon>Phallusia</taxon>
    </lineage>
</organism>
<protein>
    <submittedName>
        <fullName evidence="5">Golgi integral membrane protein 4-like</fullName>
    </submittedName>
</protein>
<name>A0A6F9DE27_9ASCI</name>
<dbReference type="Gene3D" id="4.10.410.10">
    <property type="entry name" value="Pancreatic trypsin inhibitor Kunitz domain"/>
    <property type="match status" value="1"/>
</dbReference>
<dbReference type="PRINTS" id="PR00759">
    <property type="entry name" value="BASICPTASE"/>
</dbReference>
<dbReference type="Pfam" id="PF00014">
    <property type="entry name" value="Kunitz_BPTI"/>
    <property type="match status" value="1"/>
</dbReference>
<feature type="compositionally biased region" description="Acidic residues" evidence="2">
    <location>
        <begin position="665"/>
        <end position="680"/>
    </location>
</feature>
<dbReference type="InterPro" id="IPR036880">
    <property type="entry name" value="Kunitz_BPTI_sf"/>
</dbReference>
<dbReference type="AlphaFoldDB" id="A0A6F9DE27"/>
<evidence type="ECO:0000256" key="2">
    <source>
        <dbReference type="SAM" id="MobiDB-lite"/>
    </source>
</evidence>
<dbReference type="PANTHER" id="PTHR22909:SF24">
    <property type="entry name" value="GOLGI INTEGRAL MEMBRANE PROTEIN 4-RELATED"/>
    <property type="match status" value="1"/>
</dbReference>
<evidence type="ECO:0000259" key="4">
    <source>
        <dbReference type="PROSITE" id="PS50279"/>
    </source>
</evidence>
<feature type="region of interest" description="Disordered" evidence="2">
    <location>
        <begin position="266"/>
        <end position="287"/>
    </location>
</feature>
<feature type="compositionally biased region" description="Basic and acidic residues" evidence="2">
    <location>
        <begin position="590"/>
        <end position="603"/>
    </location>
</feature>